<feature type="signal peptide" evidence="13">
    <location>
        <begin position="1"/>
        <end position="20"/>
    </location>
</feature>
<evidence type="ECO:0000256" key="6">
    <source>
        <dbReference type="ARBA" id="ARBA00022989"/>
    </source>
</evidence>
<feature type="compositionally biased region" description="Polar residues" evidence="11">
    <location>
        <begin position="865"/>
        <end position="881"/>
    </location>
</feature>
<keyword evidence="4 13" id="KW-0732">Signal</keyword>
<feature type="domain" description="Fibronectin type-III" evidence="14">
    <location>
        <begin position="398"/>
        <end position="493"/>
    </location>
</feature>
<evidence type="ECO:0000256" key="4">
    <source>
        <dbReference type="ARBA" id="ARBA00022729"/>
    </source>
</evidence>
<evidence type="ECO:0000256" key="11">
    <source>
        <dbReference type="SAM" id="MobiDB-lite"/>
    </source>
</evidence>
<dbReference type="InterPro" id="IPR003529">
    <property type="entry name" value="Hematopoietin_rcpt_Gp130_CS"/>
</dbReference>
<feature type="domain" description="Fibronectin type-III" evidence="14">
    <location>
        <begin position="303"/>
        <end position="397"/>
    </location>
</feature>
<dbReference type="Pfam" id="PF17971">
    <property type="entry name" value="LIFR_D2"/>
    <property type="match status" value="1"/>
</dbReference>
<keyword evidence="9" id="KW-0675">Receptor</keyword>
<dbReference type="Gene3D" id="2.60.40.10">
    <property type="entry name" value="Immunoglobulins"/>
    <property type="match status" value="7"/>
</dbReference>
<name>A0A3B4CK14_PYGNA</name>
<dbReference type="InterPro" id="IPR052672">
    <property type="entry name" value="Type1_Cytokine_Rcpt_Type2"/>
</dbReference>
<evidence type="ECO:0000256" key="9">
    <source>
        <dbReference type="ARBA" id="ARBA00023170"/>
    </source>
</evidence>
<dbReference type="OMA" id="FAQNDEF"/>
<dbReference type="PANTHER" id="PTHR48423">
    <property type="entry name" value="INTERLEUKIN-27 RECEPTOR SUBUNIT ALPHA"/>
    <property type="match status" value="1"/>
</dbReference>
<keyword evidence="10" id="KW-0325">Glycoprotein</keyword>
<evidence type="ECO:0000256" key="5">
    <source>
        <dbReference type="ARBA" id="ARBA00022737"/>
    </source>
</evidence>
<feature type="chain" id="PRO_5043501161" evidence="13">
    <location>
        <begin position="21"/>
        <end position="902"/>
    </location>
</feature>
<sequence>MASSDFWPLCALLSLAVVQGKQYALPLPVPEIVRVYSDGNDIHDFGVWKMNVEWRDNFPVGNKPEPVTYDVEIFHTEQMRLVHKETIEDPMGTHRWSWTSPLPLQCTSHSVRLRTRHQSHTSEWTPLYTLKGKDIDDSSESNIYPQDYVARVGEGIVFCCILKKQSHAGFSPPPFTIQISNRTYITEPVRHDDVSSVSGFDILCDYTGATYFIGYAPDDQNLTCETRDLNSVECHWIPGKTGKSRMFNVQYKVNGRNCSVDRCVLDDSVDKGVMNWTLIAKNSLGEKMISDVADPKHRVRLKAPTITSAVLVHARNATLEWQWGEKSKLNSFPMICQVEVNGHTVQETFNGSGLKSLVLTDLQPFTGYSARVRCGSYEHFYKWGDWSTLNTFSTKEDIPEAVDMWMQILNGHTYVVWKSLTANQSHGIITGYELLLGSTTDEPKEHISKATNEHCHKVSAKRAEGDYFMFISAKNSAGISPPSKITIPNLQSDGGIIPDHISGLNDSFSISWDPSPNSSCGYVVDWFPTYSTEQCAVKWMKISSGVSNATIYSDFENGVKYTLSVYACTSGAPQLLQRREGYVKELAPVGKVQNLTAEQHGKDIKLSWKDMHEEEKKGFILGYNVYYKHSSEDQKYDILMASIRDPSVRTHTLSILRSGNYIFKVKAFTSAGEGPESDVYRYVDQQVYTMVSSILIVLGTLACIIAIIVLFCIKREWLQSKLYSDTPKPVFSGEWLTQDFHHCYVMDKILLSESEVLMVENPEPCLQVVPQVQKAQQEVDLKSKDPPWTRYYNDVCDPQTVSPLTIDLSYTEVSSPGIQNPTYNIPLSLPDDANLVLGYMPQIQNGDNQLQPCDVKFVQMDSAGYQPQSQGSSQTTEIPNETSLPLSTASVSSSEYLLHQCL</sequence>
<dbReference type="PANTHER" id="PTHR48423:SF1">
    <property type="entry name" value="INTERLEUKIN-27 RECEPTOR SUBUNIT ALPHA"/>
    <property type="match status" value="1"/>
</dbReference>
<proteinExistence type="inferred from homology"/>
<keyword evidence="8" id="KW-1015">Disulfide bond</keyword>
<evidence type="ECO:0000256" key="10">
    <source>
        <dbReference type="ARBA" id="ARBA00023180"/>
    </source>
</evidence>
<feature type="region of interest" description="Disordered" evidence="11">
    <location>
        <begin position="864"/>
        <end position="889"/>
    </location>
</feature>
<dbReference type="AlphaFoldDB" id="A0A3B4CK14"/>
<dbReference type="InterPro" id="IPR003961">
    <property type="entry name" value="FN3_dom"/>
</dbReference>
<dbReference type="InterPro" id="IPR013783">
    <property type="entry name" value="Ig-like_fold"/>
</dbReference>
<dbReference type="GeneTree" id="ENSGT00940000165259"/>
<dbReference type="PROSITE" id="PS50853">
    <property type="entry name" value="FN3"/>
    <property type="match status" value="3"/>
</dbReference>
<keyword evidence="5" id="KW-0677">Repeat</keyword>
<reference evidence="15" key="2">
    <citation type="submission" date="2025-08" db="UniProtKB">
        <authorList>
            <consortium name="Ensembl"/>
        </authorList>
    </citation>
    <scope>IDENTIFICATION</scope>
</reference>
<evidence type="ECO:0000256" key="3">
    <source>
        <dbReference type="ARBA" id="ARBA00022692"/>
    </source>
</evidence>
<evidence type="ECO:0000256" key="1">
    <source>
        <dbReference type="ARBA" id="ARBA00004479"/>
    </source>
</evidence>
<dbReference type="InterPro" id="IPR036116">
    <property type="entry name" value="FN3_sf"/>
</dbReference>
<comment type="subcellular location">
    <subcellularLocation>
        <location evidence="1">Membrane</location>
        <topology evidence="1">Single-pass type I membrane protein</topology>
    </subcellularLocation>
</comment>
<dbReference type="Pfam" id="PF00041">
    <property type="entry name" value="fn3"/>
    <property type="match status" value="1"/>
</dbReference>
<dbReference type="CDD" id="cd00063">
    <property type="entry name" value="FN3"/>
    <property type="match status" value="2"/>
</dbReference>
<evidence type="ECO:0000256" key="8">
    <source>
        <dbReference type="ARBA" id="ARBA00023157"/>
    </source>
</evidence>
<organism evidence="15 16">
    <name type="scientific">Pygocentrus nattereri</name>
    <name type="common">Red-bellied piranha</name>
    <dbReference type="NCBI Taxonomy" id="42514"/>
    <lineage>
        <taxon>Eukaryota</taxon>
        <taxon>Metazoa</taxon>
        <taxon>Chordata</taxon>
        <taxon>Craniata</taxon>
        <taxon>Vertebrata</taxon>
        <taxon>Euteleostomi</taxon>
        <taxon>Actinopterygii</taxon>
        <taxon>Neopterygii</taxon>
        <taxon>Teleostei</taxon>
        <taxon>Ostariophysi</taxon>
        <taxon>Characiformes</taxon>
        <taxon>Characoidei</taxon>
        <taxon>Pygocentrus</taxon>
    </lineage>
</organism>
<dbReference type="Ensembl" id="ENSPNAT00000035889.2">
    <property type="protein sequence ID" value="ENSPNAP00000010864.2"/>
    <property type="gene ID" value="ENSPNAG00000016562.2"/>
</dbReference>
<accession>A0A3B4CK14</accession>
<evidence type="ECO:0000256" key="2">
    <source>
        <dbReference type="ARBA" id="ARBA00008921"/>
    </source>
</evidence>
<reference evidence="15 16" key="1">
    <citation type="submission" date="2020-10" db="EMBL/GenBank/DDBJ databases">
        <title>Pygocentrus nattereri (red-bellied piranha) genome, fPygNat1, primary haplotype.</title>
        <authorList>
            <person name="Myers G."/>
            <person name="Meyer A."/>
            <person name="Karagic N."/>
            <person name="Pippel M."/>
            <person name="Winkler S."/>
            <person name="Tracey A."/>
            <person name="Wood J."/>
            <person name="Formenti G."/>
            <person name="Howe K."/>
            <person name="Fedrigo O."/>
            <person name="Jarvis E.D."/>
        </authorList>
    </citation>
    <scope>NUCLEOTIDE SEQUENCE [LARGE SCALE GENOMIC DNA]</scope>
</reference>
<dbReference type="SUPFAM" id="SSF49265">
    <property type="entry name" value="Fibronectin type III"/>
    <property type="match status" value="3"/>
</dbReference>
<dbReference type="GO" id="GO:0004896">
    <property type="term" value="F:cytokine receptor activity"/>
    <property type="evidence" value="ECO:0007669"/>
    <property type="project" value="InterPro"/>
</dbReference>
<keyword evidence="6 12" id="KW-1133">Transmembrane helix</keyword>
<feature type="domain" description="Fibronectin type-III" evidence="14">
    <location>
        <begin position="588"/>
        <end position="687"/>
    </location>
</feature>
<evidence type="ECO:0000259" key="14">
    <source>
        <dbReference type="PROSITE" id="PS50853"/>
    </source>
</evidence>
<dbReference type="SMART" id="SM00060">
    <property type="entry name" value="FN3"/>
    <property type="match status" value="3"/>
</dbReference>
<keyword evidence="7 12" id="KW-0472">Membrane</keyword>
<evidence type="ECO:0000256" key="13">
    <source>
        <dbReference type="SAM" id="SignalP"/>
    </source>
</evidence>
<evidence type="ECO:0000256" key="7">
    <source>
        <dbReference type="ARBA" id="ARBA00023136"/>
    </source>
</evidence>
<dbReference type="GO" id="GO:0005886">
    <property type="term" value="C:plasma membrane"/>
    <property type="evidence" value="ECO:0007669"/>
    <property type="project" value="UniProtKB-ARBA"/>
</dbReference>
<dbReference type="Pfam" id="PF25552">
    <property type="entry name" value="LIFR_D4"/>
    <property type="match status" value="1"/>
</dbReference>
<comment type="similarity">
    <text evidence="2">Belongs to the type I cytokine receptor family. Type 2 subfamily.</text>
</comment>
<dbReference type="Proteomes" id="UP001501920">
    <property type="component" value="Chromosome 16"/>
</dbReference>
<keyword evidence="3 12" id="KW-0812">Transmembrane</keyword>
<evidence type="ECO:0000256" key="12">
    <source>
        <dbReference type="SAM" id="Phobius"/>
    </source>
</evidence>
<evidence type="ECO:0000313" key="15">
    <source>
        <dbReference type="Ensembl" id="ENSPNAP00000010864.2"/>
    </source>
</evidence>
<dbReference type="PROSITE" id="PS01353">
    <property type="entry name" value="HEMATOPO_REC_L_F2"/>
    <property type="match status" value="1"/>
</dbReference>
<feature type="transmembrane region" description="Helical" evidence="12">
    <location>
        <begin position="687"/>
        <end position="713"/>
    </location>
</feature>
<evidence type="ECO:0000313" key="16">
    <source>
        <dbReference type="Proteomes" id="UP001501920"/>
    </source>
</evidence>
<protein>
    <submittedName>
        <fullName evidence="15">LIF receptor subunit alpha b</fullName>
    </submittedName>
</protein>
<dbReference type="InterPro" id="IPR040817">
    <property type="entry name" value="LIFR_D2"/>
</dbReference>
<reference evidence="15" key="3">
    <citation type="submission" date="2025-09" db="UniProtKB">
        <authorList>
            <consortium name="Ensembl"/>
        </authorList>
    </citation>
    <scope>IDENTIFICATION</scope>
</reference>
<keyword evidence="16" id="KW-1185">Reference proteome</keyword>